<evidence type="ECO:0000256" key="6">
    <source>
        <dbReference type="RuleBase" id="RU000481"/>
    </source>
</evidence>
<dbReference type="OrthoDB" id="9803354at2"/>
<evidence type="ECO:0000256" key="2">
    <source>
        <dbReference type="ARBA" id="ARBA00007441"/>
    </source>
</evidence>
<gene>
    <name evidence="8" type="ORF">C7R54_20875</name>
</gene>
<comment type="similarity">
    <text evidence="2 6">Belongs to the class-I pyridoxal-phosphate-dependent aminotransferase family.</text>
</comment>
<dbReference type="Pfam" id="PF00155">
    <property type="entry name" value="Aminotran_1_2"/>
    <property type="match status" value="1"/>
</dbReference>
<evidence type="ECO:0000256" key="5">
    <source>
        <dbReference type="ARBA" id="ARBA00022898"/>
    </source>
</evidence>
<dbReference type="Gene3D" id="3.90.1150.10">
    <property type="entry name" value="Aspartate Aminotransferase, domain 1"/>
    <property type="match status" value="1"/>
</dbReference>
<keyword evidence="9" id="KW-1185">Reference proteome</keyword>
<dbReference type="Proteomes" id="UP000290849">
    <property type="component" value="Unassembled WGS sequence"/>
</dbReference>
<evidence type="ECO:0000313" key="8">
    <source>
        <dbReference type="EMBL" id="RXN86303.1"/>
    </source>
</evidence>
<dbReference type="InterPro" id="IPR015421">
    <property type="entry name" value="PyrdxlP-dep_Trfase_major"/>
</dbReference>
<dbReference type="RefSeq" id="WP_129152476.1">
    <property type="nucleotide sequence ID" value="NZ_JBHSDO010000017.1"/>
</dbReference>
<keyword evidence="4 6" id="KW-0808">Transferase</keyword>
<dbReference type="PROSITE" id="PS00105">
    <property type="entry name" value="AA_TRANSFER_CLASS_1"/>
    <property type="match status" value="1"/>
</dbReference>
<evidence type="ECO:0000256" key="1">
    <source>
        <dbReference type="ARBA" id="ARBA00001933"/>
    </source>
</evidence>
<dbReference type="CDD" id="cd00609">
    <property type="entry name" value="AAT_like"/>
    <property type="match status" value="1"/>
</dbReference>
<evidence type="ECO:0000313" key="9">
    <source>
        <dbReference type="Proteomes" id="UP000290849"/>
    </source>
</evidence>
<evidence type="ECO:0000259" key="7">
    <source>
        <dbReference type="Pfam" id="PF00155"/>
    </source>
</evidence>
<organism evidence="8 9">
    <name type="scientific">Achromobacter aloeverae</name>
    <dbReference type="NCBI Taxonomy" id="1750518"/>
    <lineage>
        <taxon>Bacteria</taxon>
        <taxon>Pseudomonadati</taxon>
        <taxon>Pseudomonadota</taxon>
        <taxon>Betaproteobacteria</taxon>
        <taxon>Burkholderiales</taxon>
        <taxon>Alcaligenaceae</taxon>
        <taxon>Achromobacter</taxon>
    </lineage>
</organism>
<comment type="caution">
    <text evidence="8">The sequence shown here is derived from an EMBL/GenBank/DDBJ whole genome shotgun (WGS) entry which is preliminary data.</text>
</comment>
<dbReference type="InterPro" id="IPR050596">
    <property type="entry name" value="AspAT/PAT-like"/>
</dbReference>
<dbReference type="EMBL" id="PYAL01000006">
    <property type="protein sequence ID" value="RXN86303.1"/>
    <property type="molecule type" value="Genomic_DNA"/>
</dbReference>
<dbReference type="InterPro" id="IPR004839">
    <property type="entry name" value="Aminotransferase_I/II_large"/>
</dbReference>
<dbReference type="FunFam" id="3.40.640.10:FF:000033">
    <property type="entry name" value="Aspartate aminotransferase"/>
    <property type="match status" value="1"/>
</dbReference>
<accession>A0A4Q1HGI1</accession>
<dbReference type="PANTHER" id="PTHR46383">
    <property type="entry name" value="ASPARTATE AMINOTRANSFERASE"/>
    <property type="match status" value="1"/>
</dbReference>
<dbReference type="GO" id="GO:0008483">
    <property type="term" value="F:transaminase activity"/>
    <property type="evidence" value="ECO:0007669"/>
    <property type="project" value="UniProtKB-KW"/>
</dbReference>
<dbReference type="Gene3D" id="3.40.640.10">
    <property type="entry name" value="Type I PLP-dependent aspartate aminotransferase-like (Major domain)"/>
    <property type="match status" value="1"/>
</dbReference>
<dbReference type="InterPro" id="IPR015422">
    <property type="entry name" value="PyrdxlP-dep_Trfase_small"/>
</dbReference>
<name>A0A4Q1HGI1_9BURK</name>
<protein>
    <recommendedName>
        <fullName evidence="6">Aminotransferase</fullName>
        <ecNumber evidence="6">2.6.1.-</ecNumber>
    </recommendedName>
</protein>
<comment type="cofactor">
    <cofactor evidence="1 6">
        <name>pyridoxal 5'-phosphate</name>
        <dbReference type="ChEBI" id="CHEBI:597326"/>
    </cofactor>
</comment>
<dbReference type="SUPFAM" id="SSF53383">
    <property type="entry name" value="PLP-dependent transferases"/>
    <property type="match status" value="1"/>
</dbReference>
<evidence type="ECO:0000256" key="3">
    <source>
        <dbReference type="ARBA" id="ARBA00022576"/>
    </source>
</evidence>
<dbReference type="GO" id="GO:0006520">
    <property type="term" value="P:amino acid metabolic process"/>
    <property type="evidence" value="ECO:0007669"/>
    <property type="project" value="InterPro"/>
</dbReference>
<keyword evidence="3 6" id="KW-0032">Aminotransferase</keyword>
<dbReference type="PANTHER" id="PTHR46383:SF1">
    <property type="entry name" value="ASPARTATE AMINOTRANSFERASE"/>
    <property type="match status" value="1"/>
</dbReference>
<evidence type="ECO:0000256" key="4">
    <source>
        <dbReference type="ARBA" id="ARBA00022679"/>
    </source>
</evidence>
<keyword evidence="5" id="KW-0663">Pyridoxal phosphate</keyword>
<dbReference type="InterPro" id="IPR015424">
    <property type="entry name" value="PyrdxlP-dep_Trfase"/>
</dbReference>
<dbReference type="InterPro" id="IPR004838">
    <property type="entry name" value="NHTrfase_class1_PyrdxlP-BS"/>
</dbReference>
<dbReference type="GO" id="GO:0030170">
    <property type="term" value="F:pyridoxal phosphate binding"/>
    <property type="evidence" value="ECO:0007669"/>
    <property type="project" value="InterPro"/>
</dbReference>
<dbReference type="EC" id="2.6.1.-" evidence="6"/>
<reference evidence="8 9" key="1">
    <citation type="journal article" date="2017" name="Int. J. Syst. Evol. Microbiol.">
        <title>Achromobacter aloeverae sp. nov., isolated from the root of Aloe vera (L.) Burm.f.</title>
        <authorList>
            <person name="Kuncharoen N."/>
            <person name="Muramatsu Y."/>
            <person name="Shibata C."/>
            <person name="Kamakura Y."/>
            <person name="Nakagawa Y."/>
            <person name="Tanasupawat S."/>
        </authorList>
    </citation>
    <scope>NUCLEOTIDE SEQUENCE [LARGE SCALE GENOMIC DNA]</scope>
    <source>
        <strain evidence="8 9">AVA-1</strain>
    </source>
</reference>
<proteinExistence type="inferred from homology"/>
<feature type="domain" description="Aminotransferase class I/classII large" evidence="7">
    <location>
        <begin position="35"/>
        <end position="392"/>
    </location>
</feature>
<dbReference type="AlphaFoldDB" id="A0A4Q1HGI1"/>
<sequence>MNSIVNARLKQIKPSPSMAAKIVVDELRREGREIADFTLGEPDMNTPAHIARAGQEAIARGDIRYTSPNGTPGLRKAIIAYLAGSLGAQYGLDQIAVGAGAKQIIGAALTASLEAGDEVIVPAPFWVSYPDMVLLAEGKPVIVQCPESQQFKLTPASLEAAITPRTRWLILNSPSNPSGAVYSQAEMRGLTEVLLRHPQVWILSDEIYAPFCYSGEPFASPVQVEPQLQSRTLVVNGMSKAYAMTGWRVGYGAGPVELIKAMNTVISQSTSCASAISQAAAQAALEGDQSSVGEMVALFKQRRDLIVRRLNEIPGISCATPDGAFYVYANVGGLIGRHGPAGEIKNDLDASLFFLREAGVAVIDGGSYGLSPYVRFSFATSTQTIEQGMDRLAAAVGKLMAG</sequence>